<dbReference type="Proteomes" id="UP000244910">
    <property type="component" value="Chromosome"/>
</dbReference>
<evidence type="ECO:0000313" key="3">
    <source>
        <dbReference type="Proteomes" id="UP000244910"/>
    </source>
</evidence>
<organism evidence="2 3">
    <name type="scientific">Clostridium drakei</name>
    <dbReference type="NCBI Taxonomy" id="332101"/>
    <lineage>
        <taxon>Bacteria</taxon>
        <taxon>Bacillati</taxon>
        <taxon>Bacillota</taxon>
        <taxon>Clostridia</taxon>
        <taxon>Eubacteriales</taxon>
        <taxon>Clostridiaceae</taxon>
        <taxon>Clostridium</taxon>
    </lineage>
</organism>
<sequence length="150" mass="18011">MWLLMNNREKYEYWLDIAEYDLETARANYGSNRYLYVVFMCQQAVEKIVKGLHVLYIGEEADRTHNIARVFNKIFNKEENSKIIIDKEFDNKAKEYMDFFGELLYYYIAERYPSYKEKLSTVISKDKAKSVLDKSEEVFVWLKSLSQYKG</sequence>
<accession>A0A2U8DKW6</accession>
<proteinExistence type="predicted"/>
<dbReference type="Gene3D" id="1.20.120.330">
    <property type="entry name" value="Nucleotidyltransferases domain 2"/>
    <property type="match status" value="1"/>
</dbReference>
<dbReference type="InterPro" id="IPR007842">
    <property type="entry name" value="HEPN_dom"/>
</dbReference>
<dbReference type="Pfam" id="PF05168">
    <property type="entry name" value="HEPN"/>
    <property type="match status" value="1"/>
</dbReference>
<dbReference type="OrthoDB" id="9808176at2"/>
<feature type="domain" description="HEPN" evidence="1">
    <location>
        <begin position="15"/>
        <end position="138"/>
    </location>
</feature>
<dbReference type="EMBL" id="CP020953">
    <property type="protein sequence ID" value="AWI03115.1"/>
    <property type="molecule type" value="Genomic_DNA"/>
</dbReference>
<dbReference type="SUPFAM" id="SSF81593">
    <property type="entry name" value="Nucleotidyltransferase substrate binding subunit/domain"/>
    <property type="match status" value="1"/>
</dbReference>
<evidence type="ECO:0000313" key="2">
    <source>
        <dbReference type="EMBL" id="AWI03115.1"/>
    </source>
</evidence>
<dbReference type="AlphaFoldDB" id="A0A2U8DKW6"/>
<name>A0A2U8DKW6_9CLOT</name>
<evidence type="ECO:0000259" key="1">
    <source>
        <dbReference type="PROSITE" id="PS50910"/>
    </source>
</evidence>
<keyword evidence="3" id="KW-1185">Reference proteome</keyword>
<dbReference type="SMART" id="SM00748">
    <property type="entry name" value="HEPN"/>
    <property type="match status" value="1"/>
</dbReference>
<dbReference type="PROSITE" id="PS50910">
    <property type="entry name" value="HEPN"/>
    <property type="match status" value="1"/>
</dbReference>
<protein>
    <recommendedName>
        <fullName evidence="1">HEPN domain-containing protein</fullName>
    </recommendedName>
</protein>
<dbReference type="KEGG" id="cdrk:B9W14_00865"/>
<reference evidence="3" key="1">
    <citation type="submission" date="2017-04" db="EMBL/GenBank/DDBJ databases">
        <authorList>
            <person name="Song Y."/>
            <person name="Cho B.-K."/>
        </authorList>
    </citation>
    <scope>NUCLEOTIDE SEQUENCE [LARGE SCALE GENOMIC DNA]</scope>
    <source>
        <strain evidence="3">SL1</strain>
    </source>
</reference>
<gene>
    <name evidence="2" type="ORF">B9W14_00865</name>
</gene>